<feature type="chain" id="PRO_5032718302" evidence="1">
    <location>
        <begin position="24"/>
        <end position="82"/>
    </location>
</feature>
<accession>A0A811V9V2</accession>
<sequence length="82" mass="9194">MRFLMQLHLWLCGLSCAMELARAAPIITAGFGYRAPYYPPPFGLPYYHNSAPLPPLYPSNPYPLGYSYGYGFGSFSSTPFIF</sequence>
<dbReference type="EMBL" id="CAJHJT010000034">
    <property type="protein sequence ID" value="CAD7006567.1"/>
    <property type="molecule type" value="Genomic_DNA"/>
</dbReference>
<dbReference type="AlphaFoldDB" id="A0A811V9V2"/>
<evidence type="ECO:0000313" key="3">
    <source>
        <dbReference type="Proteomes" id="UP000606786"/>
    </source>
</evidence>
<reference evidence="2" key="1">
    <citation type="submission" date="2020-11" db="EMBL/GenBank/DDBJ databases">
        <authorList>
            <person name="Whitehead M."/>
        </authorList>
    </citation>
    <scope>NUCLEOTIDE SEQUENCE</scope>
    <source>
        <strain evidence="2">EGII</strain>
    </source>
</reference>
<dbReference type="Proteomes" id="UP000606786">
    <property type="component" value="Unassembled WGS sequence"/>
</dbReference>
<gene>
    <name evidence="2" type="ORF">CCAP1982_LOCUS14881</name>
</gene>
<feature type="signal peptide" evidence="1">
    <location>
        <begin position="1"/>
        <end position="23"/>
    </location>
</feature>
<name>A0A811V9V2_CERCA</name>
<evidence type="ECO:0000313" key="2">
    <source>
        <dbReference type="EMBL" id="CAD7006567.1"/>
    </source>
</evidence>
<keyword evidence="3" id="KW-1185">Reference proteome</keyword>
<evidence type="ECO:0000256" key="1">
    <source>
        <dbReference type="SAM" id="SignalP"/>
    </source>
</evidence>
<comment type="caution">
    <text evidence="2">The sequence shown here is derived from an EMBL/GenBank/DDBJ whole genome shotgun (WGS) entry which is preliminary data.</text>
</comment>
<proteinExistence type="predicted"/>
<keyword evidence="1" id="KW-0732">Signal</keyword>
<organism evidence="2 3">
    <name type="scientific">Ceratitis capitata</name>
    <name type="common">Mediterranean fruit fly</name>
    <name type="synonym">Tephritis capitata</name>
    <dbReference type="NCBI Taxonomy" id="7213"/>
    <lineage>
        <taxon>Eukaryota</taxon>
        <taxon>Metazoa</taxon>
        <taxon>Ecdysozoa</taxon>
        <taxon>Arthropoda</taxon>
        <taxon>Hexapoda</taxon>
        <taxon>Insecta</taxon>
        <taxon>Pterygota</taxon>
        <taxon>Neoptera</taxon>
        <taxon>Endopterygota</taxon>
        <taxon>Diptera</taxon>
        <taxon>Brachycera</taxon>
        <taxon>Muscomorpha</taxon>
        <taxon>Tephritoidea</taxon>
        <taxon>Tephritidae</taxon>
        <taxon>Ceratitis</taxon>
        <taxon>Ceratitis</taxon>
    </lineage>
</organism>
<protein>
    <submittedName>
        <fullName evidence="2">(Mediterranean fruit fly) hypothetical protein</fullName>
    </submittedName>
</protein>